<accession>A0A9D1K6G0</accession>
<feature type="modified residue" description="4-aspartylphosphate" evidence="6">
    <location>
        <position position="55"/>
    </location>
</feature>
<dbReference type="Gene3D" id="1.10.10.60">
    <property type="entry name" value="Homeodomain-like"/>
    <property type="match status" value="2"/>
</dbReference>
<keyword evidence="2" id="KW-0805">Transcription regulation</keyword>
<dbReference type="SUPFAM" id="SSF52172">
    <property type="entry name" value="CheY-like"/>
    <property type="match status" value="1"/>
</dbReference>
<evidence type="ECO:0000259" key="8">
    <source>
        <dbReference type="PROSITE" id="PS50110"/>
    </source>
</evidence>
<dbReference type="InterPro" id="IPR009057">
    <property type="entry name" value="Homeodomain-like_sf"/>
</dbReference>
<evidence type="ECO:0000313" key="9">
    <source>
        <dbReference type="EMBL" id="HIS93040.1"/>
    </source>
</evidence>
<evidence type="ECO:0000256" key="3">
    <source>
        <dbReference type="ARBA" id="ARBA00023125"/>
    </source>
</evidence>
<comment type="caution">
    <text evidence="9">The sequence shown here is derived from an EMBL/GenBank/DDBJ whole genome shotgun (WGS) entry which is preliminary data.</text>
</comment>
<feature type="domain" description="HTH araC/xylS-type" evidence="7">
    <location>
        <begin position="365"/>
        <end position="463"/>
    </location>
</feature>
<evidence type="ECO:0000313" key="10">
    <source>
        <dbReference type="Proteomes" id="UP000824140"/>
    </source>
</evidence>
<proteinExistence type="predicted"/>
<dbReference type="PROSITE" id="PS01124">
    <property type="entry name" value="HTH_ARAC_FAMILY_2"/>
    <property type="match status" value="1"/>
</dbReference>
<dbReference type="SMART" id="SM00342">
    <property type="entry name" value="HTH_ARAC"/>
    <property type="match status" value="1"/>
</dbReference>
<evidence type="ECO:0000259" key="7">
    <source>
        <dbReference type="PROSITE" id="PS01124"/>
    </source>
</evidence>
<dbReference type="Pfam" id="PF12833">
    <property type="entry name" value="HTH_18"/>
    <property type="match status" value="1"/>
</dbReference>
<evidence type="ECO:0000256" key="4">
    <source>
        <dbReference type="ARBA" id="ARBA00023163"/>
    </source>
</evidence>
<dbReference type="GO" id="GO:0043565">
    <property type="term" value="F:sequence-specific DNA binding"/>
    <property type="evidence" value="ECO:0007669"/>
    <property type="project" value="InterPro"/>
</dbReference>
<sequence length="470" mass="52682">MDSLLIVDDQIEVRRQIRSMLQKASLEPKAIFEAGTVASALELIRQKRPSLLLLDVILPDGTGFDVLRELSGAGEELSVIMMTAFPQFDYAMQAINSHVKGFLVKPLEISEFTRMILSVQGAEFNEKKTHLSYTLLDNYLRGRQINIRLNEIREQTGINRLTGAHYLALIASVEPSAALEKRMLHFWALQRQEGIQSVTYLQDTTRLVALLRTDDPPPLRERLARLLKEAFGYFIAGCASPDAECGIRRAYLNAEFALRYAKSLLIHGQIVSYASLNAADILIEEQRASLLDASGEAAEKLVLEFARQGVSPAAAAQALERFCHKNGMPGVSLNAASLGQLSISFKQALANAPKADSRKNSVQLARVKRYVDDHFTENINRSSIARALGISYSYVGDLFQKEMKISLTEYLLNLRMERAMELLRQTRLSVAEIARRVCYVDSKSFIRAFQKKTGCTPGEWRILNRENGRP</sequence>
<dbReference type="GO" id="GO:0000160">
    <property type="term" value="P:phosphorelay signal transduction system"/>
    <property type="evidence" value="ECO:0007669"/>
    <property type="project" value="InterPro"/>
</dbReference>
<dbReference type="SMART" id="SM00448">
    <property type="entry name" value="REC"/>
    <property type="match status" value="1"/>
</dbReference>
<feature type="domain" description="Response regulatory" evidence="8">
    <location>
        <begin position="3"/>
        <end position="120"/>
    </location>
</feature>
<organism evidence="9 10">
    <name type="scientific">Candidatus Alectryocaccomicrobium excrementavium</name>
    <dbReference type="NCBI Taxonomy" id="2840668"/>
    <lineage>
        <taxon>Bacteria</taxon>
        <taxon>Bacillati</taxon>
        <taxon>Bacillota</taxon>
        <taxon>Clostridia</taxon>
        <taxon>Candidatus Alectryocaccomicrobium</taxon>
    </lineage>
</organism>
<gene>
    <name evidence="9" type="ORF">IAA84_08510</name>
</gene>
<name>A0A9D1K6G0_9FIRM</name>
<dbReference type="PANTHER" id="PTHR43280:SF2">
    <property type="entry name" value="HTH-TYPE TRANSCRIPTIONAL REGULATOR EXSA"/>
    <property type="match status" value="1"/>
</dbReference>
<dbReference type="SUPFAM" id="SSF46689">
    <property type="entry name" value="Homeodomain-like"/>
    <property type="match status" value="2"/>
</dbReference>
<evidence type="ECO:0000256" key="1">
    <source>
        <dbReference type="ARBA" id="ARBA00018672"/>
    </source>
</evidence>
<keyword evidence="3" id="KW-0238">DNA-binding</keyword>
<evidence type="ECO:0000256" key="5">
    <source>
        <dbReference type="ARBA" id="ARBA00024867"/>
    </source>
</evidence>
<protein>
    <recommendedName>
        <fullName evidence="1">Stage 0 sporulation protein A homolog</fullName>
    </recommendedName>
</protein>
<dbReference type="EMBL" id="DVJN01000170">
    <property type="protein sequence ID" value="HIS93040.1"/>
    <property type="molecule type" value="Genomic_DNA"/>
</dbReference>
<dbReference type="Gene3D" id="3.40.50.2300">
    <property type="match status" value="1"/>
</dbReference>
<comment type="function">
    <text evidence="5">May play the central regulatory role in sporulation. It may be an element of the effector pathway responsible for the activation of sporulation genes in response to nutritional stress. Spo0A may act in concert with spo0H (a sigma factor) to control the expression of some genes that are critical to the sporulation process.</text>
</comment>
<dbReference type="AlphaFoldDB" id="A0A9D1K6G0"/>
<keyword evidence="4" id="KW-0804">Transcription</keyword>
<reference evidence="9" key="1">
    <citation type="submission" date="2020-10" db="EMBL/GenBank/DDBJ databases">
        <authorList>
            <person name="Gilroy R."/>
        </authorList>
    </citation>
    <scope>NUCLEOTIDE SEQUENCE</scope>
    <source>
        <strain evidence="9">13766</strain>
    </source>
</reference>
<dbReference type="Pfam" id="PF00072">
    <property type="entry name" value="Response_reg"/>
    <property type="match status" value="1"/>
</dbReference>
<dbReference type="PROSITE" id="PS50110">
    <property type="entry name" value="RESPONSE_REGULATORY"/>
    <property type="match status" value="1"/>
</dbReference>
<keyword evidence="6" id="KW-0597">Phosphoprotein</keyword>
<dbReference type="InterPro" id="IPR018060">
    <property type="entry name" value="HTH_AraC"/>
</dbReference>
<dbReference type="Proteomes" id="UP000824140">
    <property type="component" value="Unassembled WGS sequence"/>
</dbReference>
<dbReference type="PANTHER" id="PTHR43280">
    <property type="entry name" value="ARAC-FAMILY TRANSCRIPTIONAL REGULATOR"/>
    <property type="match status" value="1"/>
</dbReference>
<evidence type="ECO:0000256" key="2">
    <source>
        <dbReference type="ARBA" id="ARBA00023015"/>
    </source>
</evidence>
<reference evidence="9" key="2">
    <citation type="journal article" date="2021" name="PeerJ">
        <title>Extensive microbial diversity within the chicken gut microbiome revealed by metagenomics and culture.</title>
        <authorList>
            <person name="Gilroy R."/>
            <person name="Ravi A."/>
            <person name="Getino M."/>
            <person name="Pursley I."/>
            <person name="Horton D.L."/>
            <person name="Alikhan N.F."/>
            <person name="Baker D."/>
            <person name="Gharbi K."/>
            <person name="Hall N."/>
            <person name="Watson M."/>
            <person name="Adriaenssens E.M."/>
            <person name="Foster-Nyarko E."/>
            <person name="Jarju S."/>
            <person name="Secka A."/>
            <person name="Antonio M."/>
            <person name="Oren A."/>
            <person name="Chaudhuri R.R."/>
            <person name="La Ragione R."/>
            <person name="Hildebrand F."/>
            <person name="Pallen M.J."/>
        </authorList>
    </citation>
    <scope>NUCLEOTIDE SEQUENCE</scope>
    <source>
        <strain evidence="9">13766</strain>
    </source>
</reference>
<dbReference type="InterPro" id="IPR011006">
    <property type="entry name" value="CheY-like_superfamily"/>
</dbReference>
<evidence type="ECO:0000256" key="6">
    <source>
        <dbReference type="PROSITE-ProRule" id="PRU00169"/>
    </source>
</evidence>
<dbReference type="GO" id="GO:0003700">
    <property type="term" value="F:DNA-binding transcription factor activity"/>
    <property type="evidence" value="ECO:0007669"/>
    <property type="project" value="InterPro"/>
</dbReference>
<dbReference type="InterPro" id="IPR001789">
    <property type="entry name" value="Sig_transdc_resp-reg_receiver"/>
</dbReference>